<dbReference type="RefSeq" id="XP_009836595.1">
    <property type="nucleotide sequence ID" value="XM_009838293.1"/>
</dbReference>
<proteinExistence type="predicted"/>
<evidence type="ECO:0000313" key="3">
    <source>
        <dbReference type="EMBL" id="ETV74081.1"/>
    </source>
</evidence>
<dbReference type="EMBL" id="KI913146">
    <property type="protein sequence ID" value="ETV74081.1"/>
    <property type="molecule type" value="Genomic_DNA"/>
</dbReference>
<reference evidence="3" key="1">
    <citation type="submission" date="2013-12" db="EMBL/GenBank/DDBJ databases">
        <title>The Genome Sequence of Aphanomyces astaci APO3.</title>
        <authorList>
            <consortium name="The Broad Institute Genomics Platform"/>
            <person name="Russ C."/>
            <person name="Tyler B."/>
            <person name="van West P."/>
            <person name="Dieguez-Uribeondo J."/>
            <person name="Young S.K."/>
            <person name="Zeng Q."/>
            <person name="Gargeya S."/>
            <person name="Fitzgerald M."/>
            <person name="Abouelleil A."/>
            <person name="Alvarado L."/>
            <person name="Chapman S.B."/>
            <person name="Gainer-Dewar J."/>
            <person name="Goldberg J."/>
            <person name="Griggs A."/>
            <person name="Gujja S."/>
            <person name="Hansen M."/>
            <person name="Howarth C."/>
            <person name="Imamovic A."/>
            <person name="Ireland A."/>
            <person name="Larimer J."/>
            <person name="McCowan C."/>
            <person name="Murphy C."/>
            <person name="Pearson M."/>
            <person name="Poon T.W."/>
            <person name="Priest M."/>
            <person name="Roberts A."/>
            <person name="Saif S."/>
            <person name="Shea T."/>
            <person name="Sykes S."/>
            <person name="Wortman J."/>
            <person name="Nusbaum C."/>
            <person name="Birren B."/>
        </authorList>
    </citation>
    <scope>NUCLEOTIDE SEQUENCE [LARGE SCALE GENOMIC DNA]</scope>
    <source>
        <strain evidence="3">APO3</strain>
    </source>
</reference>
<dbReference type="VEuPathDB" id="FungiDB:H257_11388"/>
<dbReference type="AlphaFoldDB" id="W4G4A0"/>
<evidence type="ECO:0000256" key="2">
    <source>
        <dbReference type="SAM" id="MobiDB-lite"/>
    </source>
</evidence>
<keyword evidence="1" id="KW-0175">Coiled coil</keyword>
<feature type="region of interest" description="Disordered" evidence="2">
    <location>
        <begin position="1"/>
        <end position="36"/>
    </location>
</feature>
<organism evidence="3">
    <name type="scientific">Aphanomyces astaci</name>
    <name type="common">Crayfish plague agent</name>
    <dbReference type="NCBI Taxonomy" id="112090"/>
    <lineage>
        <taxon>Eukaryota</taxon>
        <taxon>Sar</taxon>
        <taxon>Stramenopiles</taxon>
        <taxon>Oomycota</taxon>
        <taxon>Saprolegniomycetes</taxon>
        <taxon>Saprolegniales</taxon>
        <taxon>Verrucalvaceae</taxon>
        <taxon>Aphanomyces</taxon>
    </lineage>
</organism>
<evidence type="ECO:0000256" key="1">
    <source>
        <dbReference type="SAM" id="Coils"/>
    </source>
</evidence>
<dbReference type="GeneID" id="20813384"/>
<protein>
    <recommendedName>
        <fullName evidence="4">START domain-containing protein</fullName>
    </recommendedName>
</protein>
<dbReference type="OrthoDB" id="77968at2759"/>
<gene>
    <name evidence="3" type="ORF">H257_11388</name>
</gene>
<accession>W4G4A0</accession>
<feature type="coiled-coil region" evidence="1">
    <location>
        <begin position="41"/>
        <end position="96"/>
    </location>
</feature>
<evidence type="ECO:0008006" key="4">
    <source>
        <dbReference type="Google" id="ProtNLM"/>
    </source>
</evidence>
<name>W4G4A0_APHAT</name>
<sequence length="373" mass="42939">MAMQDALISPITKPTKKPPPPSTAKPPQRIKAKKLSRKKRLQNLERQVYDLEGVLTRAQRSRTTLLPWEEIALAFKEDTLNQVRDHRSLKRQLQRQEHVNLVLQTWVTAMLLPPPQRTLNPHADTWRHSHLIQGDDDIRRTAQLWIMQHSYHNTDRAMSRHSFPDSMESLVEVNVAVDDDGGGGLFRVDCMVQYTVDLPLQEASDVYWLAENSFTSYRQDAPTFFEDRHAVQHAALRYDRQVMSVHMAKQNIRSHSLHGQFRTPSRTTVVCRTILHDEAFPEEDAAAWVLDAHLWTVAEPVGPFTTRVRTVYSLDHPRTAAGRIVSADEMATEFHLHQSGHVRAFLNRAHVRQRQLFFDHLTSLIRCTTPAGL</sequence>